<dbReference type="AlphaFoldDB" id="A0A813VXX4"/>
<evidence type="ECO:0000313" key="3">
    <source>
        <dbReference type="EMBL" id="CAF3632817.1"/>
    </source>
</evidence>
<dbReference type="EMBL" id="CAJOBC010000855">
    <property type="protein sequence ID" value="CAF3632817.1"/>
    <property type="molecule type" value="Genomic_DNA"/>
</dbReference>
<gene>
    <name evidence="2" type="ORF">GPM918_LOCUS5780</name>
    <name evidence="3" type="ORF">SRO942_LOCUS5780</name>
</gene>
<dbReference type="PANTHER" id="PTHR15901:SF16">
    <property type="entry name" value="TESTICULAR HAPLOID EXPRESSED GENE PROTEIN"/>
    <property type="match status" value="1"/>
</dbReference>
<dbReference type="InterPro" id="IPR006623">
    <property type="entry name" value="THEG"/>
</dbReference>
<dbReference type="EMBL" id="CAJNOQ010000855">
    <property type="protein sequence ID" value="CAF0845254.1"/>
    <property type="molecule type" value="Genomic_DNA"/>
</dbReference>
<accession>A0A813VXX4</accession>
<comment type="caution">
    <text evidence="2">The sequence shown here is derived from an EMBL/GenBank/DDBJ whole genome shotgun (WGS) entry which is preliminary data.</text>
</comment>
<dbReference type="PANTHER" id="PTHR15901">
    <property type="entry name" value="TESTICULAR HAPLOID EXPRESSED GENE PROTEIN"/>
    <property type="match status" value="1"/>
</dbReference>
<dbReference type="Proteomes" id="UP000681722">
    <property type="component" value="Unassembled WGS sequence"/>
</dbReference>
<name>A0A813VXX4_9BILA</name>
<keyword evidence="1" id="KW-0677">Repeat</keyword>
<proteinExistence type="predicted"/>
<organism evidence="2 4">
    <name type="scientific">Didymodactylos carnosus</name>
    <dbReference type="NCBI Taxonomy" id="1234261"/>
    <lineage>
        <taxon>Eukaryota</taxon>
        <taxon>Metazoa</taxon>
        <taxon>Spiralia</taxon>
        <taxon>Gnathifera</taxon>
        <taxon>Rotifera</taxon>
        <taxon>Eurotatoria</taxon>
        <taxon>Bdelloidea</taxon>
        <taxon>Philodinida</taxon>
        <taxon>Philodinidae</taxon>
        <taxon>Didymodactylos</taxon>
    </lineage>
</organism>
<keyword evidence="4" id="KW-1185">Reference proteome</keyword>
<dbReference type="OrthoDB" id="25466at2759"/>
<reference evidence="2" key="1">
    <citation type="submission" date="2021-02" db="EMBL/GenBank/DDBJ databases">
        <authorList>
            <person name="Nowell W R."/>
        </authorList>
    </citation>
    <scope>NUCLEOTIDE SEQUENCE</scope>
</reference>
<dbReference type="InterPro" id="IPR042401">
    <property type="entry name" value="SPMAP2-like"/>
</dbReference>
<dbReference type="Pfam" id="PF14912">
    <property type="entry name" value="THEG"/>
    <property type="match status" value="1"/>
</dbReference>
<dbReference type="Proteomes" id="UP000663829">
    <property type="component" value="Unassembled WGS sequence"/>
</dbReference>
<evidence type="ECO:0000256" key="1">
    <source>
        <dbReference type="ARBA" id="ARBA00022737"/>
    </source>
</evidence>
<sequence length="97" mass="10776">MRDGLGLDPERSNLTSRTKFFDNVLNYSYSGVKKPALKATCSDRICKLSVPKLISAEYLDAKPLPAPVPQSALRVKSTSRIQELARPKYDIATFGMK</sequence>
<evidence type="ECO:0000313" key="2">
    <source>
        <dbReference type="EMBL" id="CAF0845254.1"/>
    </source>
</evidence>
<protein>
    <submittedName>
        <fullName evidence="2">Uncharacterized protein</fullName>
    </submittedName>
</protein>
<evidence type="ECO:0000313" key="4">
    <source>
        <dbReference type="Proteomes" id="UP000663829"/>
    </source>
</evidence>